<sequence length="108" mass="13105">MKLIACYFPTPNIQQQQQQSTLIYQHPQKSSFQHSPQPQTFNENSLNLLNSSINQQQMSEQQQQQFNFQHQNSQQFQQQHFQHNHWQQQQTYWQIPPMRKESMPALHL</sequence>
<evidence type="ECO:0000256" key="1">
    <source>
        <dbReference type="SAM" id="MobiDB-lite"/>
    </source>
</evidence>
<feature type="region of interest" description="Disordered" evidence="1">
    <location>
        <begin position="68"/>
        <end position="90"/>
    </location>
</feature>
<name>A0A915NGH5_9BILA</name>
<evidence type="ECO:0000313" key="2">
    <source>
        <dbReference type="Proteomes" id="UP000887560"/>
    </source>
</evidence>
<dbReference type="Proteomes" id="UP000887560">
    <property type="component" value="Unplaced"/>
</dbReference>
<evidence type="ECO:0000313" key="3">
    <source>
        <dbReference type="WBParaSite" id="scf7180000417078.g923"/>
    </source>
</evidence>
<organism evidence="2 3">
    <name type="scientific">Meloidogyne floridensis</name>
    <dbReference type="NCBI Taxonomy" id="298350"/>
    <lineage>
        <taxon>Eukaryota</taxon>
        <taxon>Metazoa</taxon>
        <taxon>Ecdysozoa</taxon>
        <taxon>Nematoda</taxon>
        <taxon>Chromadorea</taxon>
        <taxon>Rhabditida</taxon>
        <taxon>Tylenchina</taxon>
        <taxon>Tylenchomorpha</taxon>
        <taxon>Tylenchoidea</taxon>
        <taxon>Meloidogynidae</taxon>
        <taxon>Meloidogyninae</taxon>
        <taxon>Meloidogyne</taxon>
    </lineage>
</organism>
<protein>
    <submittedName>
        <fullName evidence="3">Uncharacterized protein</fullName>
    </submittedName>
</protein>
<accession>A0A915NGH5</accession>
<reference evidence="3" key="1">
    <citation type="submission" date="2022-11" db="UniProtKB">
        <authorList>
            <consortium name="WormBaseParasite"/>
        </authorList>
    </citation>
    <scope>IDENTIFICATION</scope>
</reference>
<proteinExistence type="predicted"/>
<dbReference type="AlphaFoldDB" id="A0A915NGH5"/>
<dbReference type="WBParaSite" id="scf7180000417078.g923">
    <property type="protein sequence ID" value="scf7180000417078.g923"/>
    <property type="gene ID" value="scf7180000417078.g923"/>
</dbReference>
<keyword evidence="2" id="KW-1185">Reference proteome</keyword>